<evidence type="ECO:0000313" key="2">
    <source>
        <dbReference type="Proteomes" id="UP000017559"/>
    </source>
</evidence>
<dbReference type="EMBL" id="AWSO01002512">
    <property type="protein sequence ID" value="ESK81371.1"/>
    <property type="molecule type" value="Genomic_DNA"/>
</dbReference>
<dbReference type="AlphaFoldDB" id="V2WLE2"/>
<organism evidence="1 2">
    <name type="scientific">Moniliophthora roreri (strain MCA 2997)</name>
    <name type="common">Cocoa frosty pod rot fungus</name>
    <name type="synonym">Crinipellis roreri</name>
    <dbReference type="NCBI Taxonomy" id="1381753"/>
    <lineage>
        <taxon>Eukaryota</taxon>
        <taxon>Fungi</taxon>
        <taxon>Dikarya</taxon>
        <taxon>Basidiomycota</taxon>
        <taxon>Agaricomycotina</taxon>
        <taxon>Agaricomycetes</taxon>
        <taxon>Agaricomycetidae</taxon>
        <taxon>Agaricales</taxon>
        <taxon>Marasmiineae</taxon>
        <taxon>Marasmiaceae</taxon>
        <taxon>Moniliophthora</taxon>
    </lineage>
</organism>
<dbReference type="OrthoDB" id="5599163at2759"/>
<gene>
    <name evidence="1" type="ORF">Moror_3730</name>
</gene>
<dbReference type="KEGG" id="mrr:Moror_3730"/>
<protein>
    <submittedName>
        <fullName evidence="1">Uncharacterized protein</fullName>
    </submittedName>
</protein>
<dbReference type="HOGENOM" id="CLU_997792_0_0_1"/>
<comment type="caution">
    <text evidence="1">The sequence shown here is derived from an EMBL/GenBank/DDBJ whole genome shotgun (WGS) entry which is preliminary data.</text>
</comment>
<keyword evidence="2" id="KW-1185">Reference proteome</keyword>
<reference evidence="1 2" key="1">
    <citation type="journal article" date="2014" name="BMC Genomics">
        <title>Genome and secretome analysis of the hemibiotrophic fungal pathogen, Moniliophthora roreri, which causes frosty pod rot disease of cacao: mechanisms of the biotrophic and necrotrophic phases.</title>
        <authorList>
            <person name="Meinhardt L.W."/>
            <person name="Costa G.G.L."/>
            <person name="Thomazella D.P.T."/>
            <person name="Teixeira P.J.P.L."/>
            <person name="Carazzolle M.F."/>
            <person name="Schuster S.C."/>
            <person name="Carlson J.E."/>
            <person name="Guiltinan M.J."/>
            <person name="Mieczkowski P."/>
            <person name="Farmer A."/>
            <person name="Ramaraj T."/>
            <person name="Crozier J."/>
            <person name="Davis R.E."/>
            <person name="Shao J."/>
            <person name="Melnick R.L."/>
            <person name="Pereira G.A.G."/>
            <person name="Bailey B.A."/>
        </authorList>
    </citation>
    <scope>NUCLEOTIDE SEQUENCE [LARGE SCALE GENOMIC DNA]</scope>
    <source>
        <strain evidence="1 2">MCA 2997</strain>
    </source>
</reference>
<dbReference type="Proteomes" id="UP000017559">
    <property type="component" value="Unassembled WGS sequence"/>
</dbReference>
<sequence length="279" mass="32674">MNKNGDCVVEIYAMPNKNILENEELVNAFAQAARAEPEAQMLIEEKLEELIKQSMTHLEGKAFQCVVDQANEILREHSKGKDWYKEYLYERNDQLPTVKIFDVVQTRDEVLSDIYDVFRKYKPVDKKVHPVKATLPQEFHVKRQIIGDPLEGMPILPVHLPEFTLGERYTQERKDIIDKNHLEGFLWSEERKLLHELMKLQEMVFAWNAAEGGNFRMDFFPPVKFPVLLHVPWVERNISIPLGIYKKVCGIIKDKIDAEVYEPPSSSYQLKWFCVLKKV</sequence>
<name>V2WLE2_MONRO</name>
<accession>V2WLE2</accession>
<proteinExistence type="predicted"/>
<evidence type="ECO:0000313" key="1">
    <source>
        <dbReference type="EMBL" id="ESK81371.1"/>
    </source>
</evidence>